<feature type="domain" description="Cytochrome c" evidence="6">
    <location>
        <begin position="36"/>
        <end position="116"/>
    </location>
</feature>
<name>G4R787_PELHB</name>
<dbReference type="RefSeq" id="WP_014130372.1">
    <property type="nucleotide sequence ID" value="NC_016078.1"/>
</dbReference>
<evidence type="ECO:0000256" key="4">
    <source>
        <dbReference type="PROSITE-ProRule" id="PRU00433"/>
    </source>
</evidence>
<dbReference type="GO" id="GO:0020037">
    <property type="term" value="F:heme binding"/>
    <property type="evidence" value="ECO:0007669"/>
    <property type="project" value="InterPro"/>
</dbReference>
<feature type="chain" id="PRO_5003467795" evidence="5">
    <location>
        <begin position="24"/>
        <end position="142"/>
    </location>
</feature>
<dbReference type="STRING" id="1082931.KKY_1193"/>
<dbReference type="eggNOG" id="COG2010">
    <property type="taxonomic scope" value="Bacteria"/>
</dbReference>
<evidence type="ECO:0000259" key="6">
    <source>
        <dbReference type="PROSITE" id="PS51007"/>
    </source>
</evidence>
<reference evidence="7 8" key="1">
    <citation type="journal article" date="2012" name="J. Bacteriol.">
        <title>Complete genome sequence of Pelagibacterium halotolerans B2T.</title>
        <authorList>
            <person name="Huo Y.Y."/>
            <person name="Cheng H."/>
            <person name="Han X.F."/>
            <person name="Jiang X.W."/>
            <person name="Sun C."/>
            <person name="Zhang X.Q."/>
            <person name="Zhu X.F."/>
            <person name="Liu Y.F."/>
            <person name="Li P.F."/>
            <person name="Ni P.X."/>
            <person name="Wu M."/>
        </authorList>
    </citation>
    <scope>NUCLEOTIDE SEQUENCE [LARGE SCALE GENOMIC DNA]</scope>
    <source>
        <strain evidence="8">DSM 22347 / JCM 15775 / CGMCC 1.7692 / B2</strain>
    </source>
</reference>
<dbReference type="GO" id="GO:0009055">
    <property type="term" value="F:electron transfer activity"/>
    <property type="evidence" value="ECO:0007669"/>
    <property type="project" value="InterPro"/>
</dbReference>
<evidence type="ECO:0000313" key="8">
    <source>
        <dbReference type="Proteomes" id="UP000008850"/>
    </source>
</evidence>
<dbReference type="AlphaFoldDB" id="G4R787"/>
<keyword evidence="5" id="KW-0732">Signal</keyword>
<evidence type="ECO:0000256" key="3">
    <source>
        <dbReference type="ARBA" id="ARBA00023004"/>
    </source>
</evidence>
<protein>
    <submittedName>
        <fullName evidence="7">Putative dehydrogenase (Pyrroloquinoline-quinone)</fullName>
    </submittedName>
</protein>
<sequence>MQKSALVGLAFVLGSAVAGPANAQDYTLSSGAIGAEQIARGEEAFQSNCSGCHGTDLRSVDSNAPDLRGPSFKFSWVGFPLVDKFHVISQTMPPGMGGSLGDQAYVDIMAYILSVNGIEPGQEGELPADETVLSEIEILASE</sequence>
<accession>G4R787</accession>
<keyword evidence="3 4" id="KW-0408">Iron</keyword>
<dbReference type="HOGENOM" id="CLU_146692_0_0_5"/>
<dbReference type="Gene3D" id="1.10.760.10">
    <property type="entry name" value="Cytochrome c-like domain"/>
    <property type="match status" value="1"/>
</dbReference>
<dbReference type="InterPro" id="IPR009056">
    <property type="entry name" value="Cyt_c-like_dom"/>
</dbReference>
<dbReference type="Pfam" id="PF13442">
    <property type="entry name" value="Cytochrome_CBB3"/>
    <property type="match status" value="1"/>
</dbReference>
<dbReference type="Proteomes" id="UP000008850">
    <property type="component" value="Chromosome"/>
</dbReference>
<keyword evidence="2 4" id="KW-0479">Metal-binding</keyword>
<keyword evidence="1 4" id="KW-0349">Heme</keyword>
<dbReference type="KEGG" id="phl:KKY_1193"/>
<dbReference type="GO" id="GO:0046872">
    <property type="term" value="F:metal ion binding"/>
    <property type="evidence" value="ECO:0007669"/>
    <property type="project" value="UniProtKB-KW"/>
</dbReference>
<dbReference type="SUPFAM" id="SSF46626">
    <property type="entry name" value="Cytochrome c"/>
    <property type="match status" value="1"/>
</dbReference>
<evidence type="ECO:0000256" key="1">
    <source>
        <dbReference type="ARBA" id="ARBA00022617"/>
    </source>
</evidence>
<organism evidence="7 8">
    <name type="scientific">Pelagibacterium halotolerans (strain DSM 22347 / JCM 15775 / CGMCC 1.7692 / B2)</name>
    <dbReference type="NCBI Taxonomy" id="1082931"/>
    <lineage>
        <taxon>Bacteria</taxon>
        <taxon>Pseudomonadati</taxon>
        <taxon>Pseudomonadota</taxon>
        <taxon>Alphaproteobacteria</taxon>
        <taxon>Hyphomicrobiales</taxon>
        <taxon>Devosiaceae</taxon>
        <taxon>Pelagibacterium</taxon>
    </lineage>
</organism>
<gene>
    <name evidence="7" type="ordered locus">KKY_1193</name>
</gene>
<proteinExistence type="predicted"/>
<evidence type="ECO:0000256" key="2">
    <source>
        <dbReference type="ARBA" id="ARBA00022723"/>
    </source>
</evidence>
<dbReference type="EMBL" id="CP003075">
    <property type="protein sequence ID" value="AEQ51223.1"/>
    <property type="molecule type" value="Genomic_DNA"/>
</dbReference>
<evidence type="ECO:0000256" key="5">
    <source>
        <dbReference type="SAM" id="SignalP"/>
    </source>
</evidence>
<keyword evidence="8" id="KW-1185">Reference proteome</keyword>
<dbReference type="PROSITE" id="PS51007">
    <property type="entry name" value="CYTC"/>
    <property type="match status" value="1"/>
</dbReference>
<dbReference type="InterPro" id="IPR036909">
    <property type="entry name" value="Cyt_c-like_dom_sf"/>
</dbReference>
<evidence type="ECO:0000313" key="7">
    <source>
        <dbReference type="EMBL" id="AEQ51223.1"/>
    </source>
</evidence>
<feature type="signal peptide" evidence="5">
    <location>
        <begin position="1"/>
        <end position="23"/>
    </location>
</feature>